<comment type="function">
    <text evidence="4">Methylates the class 1 translation termination release factors RF1/PrfA and RF2/PrfB on the glutamine residue of the universally conserved GGQ motif.</text>
</comment>
<evidence type="ECO:0000313" key="8">
    <source>
        <dbReference type="Proteomes" id="UP000184536"/>
    </source>
</evidence>
<accession>A0A1M6MSM8</accession>
<dbReference type="Gene3D" id="3.40.50.150">
    <property type="entry name" value="Vaccinia Virus protein VP39"/>
    <property type="match status" value="1"/>
</dbReference>
<dbReference type="OrthoDB" id="9800643at2"/>
<evidence type="ECO:0000256" key="1">
    <source>
        <dbReference type="ARBA" id="ARBA00022603"/>
    </source>
</evidence>
<comment type="catalytic activity">
    <reaction evidence="4">
        <text>L-glutaminyl-[peptide chain release factor] + S-adenosyl-L-methionine = N(5)-methyl-L-glutaminyl-[peptide chain release factor] + S-adenosyl-L-homocysteine + H(+)</text>
        <dbReference type="Rhea" id="RHEA:42896"/>
        <dbReference type="Rhea" id="RHEA-COMP:10271"/>
        <dbReference type="Rhea" id="RHEA-COMP:10272"/>
        <dbReference type="ChEBI" id="CHEBI:15378"/>
        <dbReference type="ChEBI" id="CHEBI:30011"/>
        <dbReference type="ChEBI" id="CHEBI:57856"/>
        <dbReference type="ChEBI" id="CHEBI:59789"/>
        <dbReference type="ChEBI" id="CHEBI:61891"/>
        <dbReference type="EC" id="2.1.1.297"/>
    </reaction>
</comment>
<evidence type="ECO:0000259" key="5">
    <source>
        <dbReference type="Pfam" id="PF13847"/>
    </source>
</evidence>
<evidence type="ECO:0000256" key="2">
    <source>
        <dbReference type="ARBA" id="ARBA00022679"/>
    </source>
</evidence>
<dbReference type="HAMAP" id="MF_02126">
    <property type="entry name" value="RF_methyltr_PrmC"/>
    <property type="match status" value="1"/>
</dbReference>
<feature type="domain" description="Release factor glutamine methyltransferase N-terminal" evidence="6">
    <location>
        <begin position="7"/>
        <end position="76"/>
    </location>
</feature>
<evidence type="ECO:0000256" key="4">
    <source>
        <dbReference type="HAMAP-Rule" id="MF_02126"/>
    </source>
</evidence>
<gene>
    <name evidence="4" type="primary">prmC</name>
    <name evidence="7" type="ORF">SAMN02745975_03073</name>
</gene>
<dbReference type="NCBIfam" id="TIGR00536">
    <property type="entry name" value="hemK_fam"/>
    <property type="match status" value="1"/>
</dbReference>
<feature type="binding site" evidence="4">
    <location>
        <position position="200"/>
    </location>
    <ligand>
        <name>S-adenosyl-L-methionine</name>
        <dbReference type="ChEBI" id="CHEBI:59789"/>
    </ligand>
</feature>
<sequence length="295" mass="32916">MVRTVQDALKDAADRLENSGASTPLLDAEVLLCEVLQIDRLYLYIQRGRSLTQEENDAFEAFLEKRIQGVPLQYIIHRQEFMGLDFYVEEGVLIPRPDTEILVETVLQWVNAEQAFKGHQDILKIVDLGTGSGAITVSLAKYIEKVQVYSVDLSEKALAIGQKNAQKHGVLEKINFLKGDLLHPLDEEDLFGKIDILVSNPPYIPAKDIEGLQIEVAKYEPRMALDGGPDGLDFYRRIVAQGDQLLRPGGRIALEVGHDQAEAVKNMMVAKNKYANINKHKDLAGIERVVTATVI</sequence>
<dbReference type="PROSITE" id="PS00092">
    <property type="entry name" value="N6_MTASE"/>
    <property type="match status" value="1"/>
</dbReference>
<dbReference type="Proteomes" id="UP000184536">
    <property type="component" value="Unassembled WGS sequence"/>
</dbReference>
<comment type="similarity">
    <text evidence="4">Belongs to the protein N5-glutamine methyltransferase family. PrmC subfamily.</text>
</comment>
<dbReference type="CDD" id="cd02440">
    <property type="entry name" value="AdoMet_MTases"/>
    <property type="match status" value="1"/>
</dbReference>
<reference evidence="8" key="1">
    <citation type="submission" date="2016-11" db="EMBL/GenBank/DDBJ databases">
        <authorList>
            <person name="Varghese N."/>
            <person name="Submissions S."/>
        </authorList>
    </citation>
    <scope>NUCLEOTIDE SEQUENCE [LARGE SCALE GENOMIC DNA]</scope>
    <source>
        <strain evidence="8">DSM 17957</strain>
    </source>
</reference>
<dbReference type="Gene3D" id="1.10.8.10">
    <property type="entry name" value="DNA helicase RuvA subunit, C-terminal domain"/>
    <property type="match status" value="1"/>
</dbReference>
<feature type="binding site" evidence="4">
    <location>
        <begin position="200"/>
        <end position="203"/>
    </location>
    <ligand>
        <name>substrate</name>
    </ligand>
</feature>
<dbReference type="EC" id="2.1.1.297" evidence="4"/>
<feature type="binding site" evidence="4">
    <location>
        <position position="152"/>
    </location>
    <ligand>
        <name>S-adenosyl-L-methionine</name>
        <dbReference type="ChEBI" id="CHEBI:59789"/>
    </ligand>
</feature>
<comment type="caution">
    <text evidence="4">Lacks conserved residue(s) required for the propagation of feature annotation.</text>
</comment>
<feature type="domain" description="Methyltransferase" evidence="5">
    <location>
        <begin position="123"/>
        <end position="274"/>
    </location>
</feature>
<dbReference type="InterPro" id="IPR029063">
    <property type="entry name" value="SAM-dependent_MTases_sf"/>
</dbReference>
<dbReference type="EMBL" id="FQZV01000048">
    <property type="protein sequence ID" value="SHJ86399.1"/>
    <property type="molecule type" value="Genomic_DNA"/>
</dbReference>
<dbReference type="Pfam" id="PF13847">
    <property type="entry name" value="Methyltransf_31"/>
    <property type="match status" value="1"/>
</dbReference>
<dbReference type="InterPro" id="IPR002052">
    <property type="entry name" value="DNA_methylase_N6_adenine_CS"/>
</dbReference>
<feature type="binding site" evidence="4">
    <location>
        <begin position="129"/>
        <end position="133"/>
    </location>
    <ligand>
        <name>S-adenosyl-L-methionine</name>
        <dbReference type="ChEBI" id="CHEBI:59789"/>
    </ligand>
</feature>
<dbReference type="AlphaFoldDB" id="A0A1M6MSM8"/>
<keyword evidence="3 4" id="KW-0949">S-adenosyl-L-methionine</keyword>
<dbReference type="Pfam" id="PF17827">
    <property type="entry name" value="PrmC_N"/>
    <property type="match status" value="1"/>
</dbReference>
<dbReference type="InterPro" id="IPR004556">
    <property type="entry name" value="HemK-like"/>
</dbReference>
<keyword evidence="8" id="KW-1185">Reference proteome</keyword>
<dbReference type="SUPFAM" id="SSF53335">
    <property type="entry name" value="S-adenosyl-L-methionine-dependent methyltransferases"/>
    <property type="match status" value="1"/>
</dbReference>
<dbReference type="PANTHER" id="PTHR18895">
    <property type="entry name" value="HEMK METHYLTRANSFERASE"/>
    <property type="match status" value="1"/>
</dbReference>
<dbReference type="GO" id="GO:0102559">
    <property type="term" value="F:peptide chain release factor N(5)-glutamine methyltransferase activity"/>
    <property type="evidence" value="ECO:0007669"/>
    <property type="project" value="UniProtKB-EC"/>
</dbReference>
<evidence type="ECO:0000256" key="3">
    <source>
        <dbReference type="ARBA" id="ARBA00022691"/>
    </source>
</evidence>
<dbReference type="RefSeq" id="WP_110942113.1">
    <property type="nucleotide sequence ID" value="NZ_FQZV01000048.1"/>
</dbReference>
<dbReference type="GO" id="GO:0003676">
    <property type="term" value="F:nucleic acid binding"/>
    <property type="evidence" value="ECO:0007669"/>
    <property type="project" value="InterPro"/>
</dbReference>
<protein>
    <recommendedName>
        <fullName evidence="4">Release factor glutamine methyltransferase</fullName>
        <shortName evidence="4">RF MTase</shortName>
        <ecNumber evidence="4">2.1.1.297</ecNumber>
    </recommendedName>
    <alternativeName>
        <fullName evidence="4">N5-glutamine methyltransferase PrmC</fullName>
    </alternativeName>
    <alternativeName>
        <fullName evidence="4">Protein-(glutamine-N5) MTase PrmC</fullName>
    </alternativeName>
    <alternativeName>
        <fullName evidence="4">Protein-glutamine N-methyltransferase PrmC</fullName>
    </alternativeName>
</protein>
<dbReference type="InterPro" id="IPR019874">
    <property type="entry name" value="RF_methyltr_PrmC"/>
</dbReference>
<keyword evidence="2 4" id="KW-0808">Transferase</keyword>
<organism evidence="7 8">
    <name type="scientific">Geosporobacter subterraneus DSM 17957</name>
    <dbReference type="NCBI Taxonomy" id="1121919"/>
    <lineage>
        <taxon>Bacteria</taxon>
        <taxon>Bacillati</taxon>
        <taxon>Bacillota</taxon>
        <taxon>Clostridia</taxon>
        <taxon>Peptostreptococcales</taxon>
        <taxon>Thermotaleaceae</taxon>
        <taxon>Geosporobacter</taxon>
    </lineage>
</organism>
<evidence type="ECO:0000313" key="7">
    <source>
        <dbReference type="EMBL" id="SHJ86399.1"/>
    </source>
</evidence>
<dbReference type="NCBIfam" id="TIGR03534">
    <property type="entry name" value="RF_mod_PrmC"/>
    <property type="match status" value="1"/>
</dbReference>
<evidence type="ECO:0000259" key="6">
    <source>
        <dbReference type="Pfam" id="PF17827"/>
    </source>
</evidence>
<dbReference type="GO" id="GO:0032259">
    <property type="term" value="P:methylation"/>
    <property type="evidence" value="ECO:0007669"/>
    <property type="project" value="UniProtKB-KW"/>
</dbReference>
<dbReference type="PANTHER" id="PTHR18895:SF74">
    <property type="entry name" value="MTRF1L RELEASE FACTOR GLUTAMINE METHYLTRANSFERASE"/>
    <property type="match status" value="1"/>
</dbReference>
<name>A0A1M6MSM8_9FIRM</name>
<proteinExistence type="inferred from homology"/>
<keyword evidence="1 4" id="KW-0489">Methyltransferase</keyword>
<dbReference type="InterPro" id="IPR050320">
    <property type="entry name" value="N5-glutamine_MTase"/>
</dbReference>
<dbReference type="STRING" id="1121919.SAMN02745975_03073"/>
<dbReference type="InterPro" id="IPR040758">
    <property type="entry name" value="PrmC_N"/>
</dbReference>
<dbReference type="InterPro" id="IPR025714">
    <property type="entry name" value="Methyltranfer_dom"/>
</dbReference>